<name>A0ABQ3VDK1_9CHLR</name>
<dbReference type="Proteomes" id="UP000635565">
    <property type="component" value="Unassembled WGS sequence"/>
</dbReference>
<dbReference type="EMBL" id="BNJJ01000005">
    <property type="protein sequence ID" value="GHO84040.1"/>
    <property type="molecule type" value="Genomic_DNA"/>
</dbReference>
<dbReference type="RefSeq" id="WP_201361688.1">
    <property type="nucleotide sequence ID" value="NZ_BNJJ01000005.1"/>
</dbReference>
<keyword evidence="2" id="KW-1185">Reference proteome</keyword>
<protein>
    <submittedName>
        <fullName evidence="1">Uncharacterized protein</fullName>
    </submittedName>
</protein>
<evidence type="ECO:0000313" key="2">
    <source>
        <dbReference type="Proteomes" id="UP000635565"/>
    </source>
</evidence>
<gene>
    <name evidence="1" type="ORF">KSZ_20460</name>
</gene>
<reference evidence="1 2" key="1">
    <citation type="journal article" date="2021" name="Int. J. Syst. Evol. Microbiol.">
        <title>Reticulibacter mediterranei gen. nov., sp. nov., within the new family Reticulibacteraceae fam. nov., and Ktedonospora formicarum gen. nov., sp. nov., Ktedonobacter robiniae sp. nov., Dictyobacter formicarum sp. nov. and Dictyobacter arantiisoli sp. nov., belonging to the class Ktedonobacteria.</title>
        <authorList>
            <person name="Yabe S."/>
            <person name="Zheng Y."/>
            <person name="Wang C.M."/>
            <person name="Sakai Y."/>
            <person name="Abe K."/>
            <person name="Yokota A."/>
            <person name="Donadio S."/>
            <person name="Cavaletti L."/>
            <person name="Monciardini P."/>
        </authorList>
    </citation>
    <scope>NUCLEOTIDE SEQUENCE [LARGE SCALE GENOMIC DNA]</scope>
    <source>
        <strain evidence="1 2">SOSP1-9</strain>
    </source>
</reference>
<sequence>MKQRSMYVHAWIKALASKNTSTSFDLKKAYPYSLDKDTLMVKRSIADFL</sequence>
<comment type="caution">
    <text evidence="1">The sequence shown here is derived from an EMBL/GenBank/DDBJ whole genome shotgun (WGS) entry which is preliminary data.</text>
</comment>
<evidence type="ECO:0000313" key="1">
    <source>
        <dbReference type="EMBL" id="GHO84040.1"/>
    </source>
</evidence>
<proteinExistence type="predicted"/>
<organism evidence="1 2">
    <name type="scientific">Dictyobacter formicarum</name>
    <dbReference type="NCBI Taxonomy" id="2778368"/>
    <lineage>
        <taxon>Bacteria</taxon>
        <taxon>Bacillati</taxon>
        <taxon>Chloroflexota</taxon>
        <taxon>Ktedonobacteria</taxon>
        <taxon>Ktedonobacterales</taxon>
        <taxon>Dictyobacteraceae</taxon>
        <taxon>Dictyobacter</taxon>
    </lineage>
</organism>
<accession>A0ABQ3VDK1</accession>